<reference evidence="4" key="1">
    <citation type="submission" date="2023-05" db="EMBL/GenBank/DDBJ databases">
        <authorList>
            <person name="Du J."/>
        </authorList>
    </citation>
    <scope>NUCLEOTIDE SEQUENCE</scope>
    <source>
        <strain evidence="4">UMB1064</strain>
    </source>
</reference>
<dbReference type="GO" id="GO:0015833">
    <property type="term" value="P:peptide transport"/>
    <property type="evidence" value="ECO:0007669"/>
    <property type="project" value="TreeGrafter"/>
</dbReference>
<protein>
    <submittedName>
        <fullName evidence="4">ABC transporter family substrate-binding protein</fullName>
    </submittedName>
</protein>
<dbReference type="RefSeq" id="WP_256884892.1">
    <property type="nucleotide sequence ID" value="NZ_JAFJME010000032.1"/>
</dbReference>
<evidence type="ECO:0000313" key="4">
    <source>
        <dbReference type="EMBL" id="MEO3716892.1"/>
    </source>
</evidence>
<proteinExistence type="predicted"/>
<dbReference type="Proteomes" id="UP001223646">
    <property type="component" value="Unassembled WGS sequence"/>
</dbReference>
<sequence length="714" mass="76108">MFIRSRRHAASRRFFVASTLCVTAALASSCMARPSDAPTVPGQQEVPVQQEDTADQAKKMREVTVGVDEFVEGFNPHLLADVSPVTSLVARLTLPSVFTPAPVEGEAGDATASAQAPGVVDNAANARLAGAPQWLLNSDLLDSVQVIRNDDSKDGDTSNGAGSWKAADVDITDPTVAAEHVRYRIRKGAQWSDGTPISGEDFRYLHSQVTSTPGSLDTATYELIKSIDVSDGGRQIDVTFTQPITHWQRLFAHLLPAHLMRSNTDGFSEGLASRFPASGGQYTVESMDVGRNIIRLVRNDRYWGEQPAASEIITLRAMRSAIDGAEQLRSKQIQAVQVRPTETSELTYGLVPGVAEFFHEPNRELVFSTNLASNRLADESVRRAILSSINVAEVSEVATGRRIAGGSGDGGDQERFETPQAGFTEDNPLRIGIISDGIAARAAAFAVADQLTAAGIPATVVSYSPADMLRSSLPYGTVDAVVAWAEQPNSVQAARERYTCTEGSVSSLPPKDLDEAGAESAAESESESDSERVDSSAKPAPSGDREKSAEEQGSLDGTTPSEQSKSSTSAEPADLNGVPVAPKSAARSENLSGLCDPQIDELLAPDSSALPAELADIIAGHSIELTLVKDGLLTVVSPEITITERRDSSQWTDDPVLGRLGVLGEVRRVSTQSGTRESSENSQPRDNPREDTEQDGSGQNQDGRDNVDQENKGK</sequence>
<evidence type="ECO:0000259" key="3">
    <source>
        <dbReference type="Pfam" id="PF00496"/>
    </source>
</evidence>
<organism evidence="4 5">
    <name type="scientific">Corynebacterium amycolatum</name>
    <dbReference type="NCBI Taxonomy" id="43765"/>
    <lineage>
        <taxon>Bacteria</taxon>
        <taxon>Bacillati</taxon>
        <taxon>Actinomycetota</taxon>
        <taxon>Actinomycetes</taxon>
        <taxon>Mycobacteriales</taxon>
        <taxon>Corynebacteriaceae</taxon>
        <taxon>Corynebacterium</taxon>
    </lineage>
</organism>
<dbReference type="PANTHER" id="PTHR30290:SF65">
    <property type="entry name" value="MONOACYL PHOSPHATIDYLINOSITOL TETRAMANNOSIDE-BINDING PROTEIN LPQW-RELATED"/>
    <property type="match status" value="1"/>
</dbReference>
<dbReference type="Pfam" id="PF00496">
    <property type="entry name" value="SBP_bac_5"/>
    <property type="match status" value="1"/>
</dbReference>
<feature type="compositionally biased region" description="Polar residues" evidence="1">
    <location>
        <begin position="669"/>
        <end position="685"/>
    </location>
</feature>
<name>A0AAW9ST55_CORAY</name>
<feature type="compositionally biased region" description="Low complexity" evidence="1">
    <location>
        <begin position="40"/>
        <end position="51"/>
    </location>
</feature>
<gene>
    <name evidence="4" type="ORF">QP460_004735</name>
</gene>
<accession>A0AAW9ST55</accession>
<dbReference type="PROSITE" id="PS51257">
    <property type="entry name" value="PROKAR_LIPOPROTEIN"/>
    <property type="match status" value="1"/>
</dbReference>
<dbReference type="Gene3D" id="3.40.190.10">
    <property type="entry name" value="Periplasmic binding protein-like II"/>
    <property type="match status" value="1"/>
</dbReference>
<evidence type="ECO:0000256" key="2">
    <source>
        <dbReference type="SAM" id="SignalP"/>
    </source>
</evidence>
<feature type="region of interest" description="Disordered" evidence="1">
    <location>
        <begin position="501"/>
        <end position="592"/>
    </location>
</feature>
<dbReference type="InterPro" id="IPR039424">
    <property type="entry name" value="SBP_5"/>
</dbReference>
<dbReference type="SUPFAM" id="SSF53850">
    <property type="entry name" value="Periplasmic binding protein-like II"/>
    <property type="match status" value="1"/>
</dbReference>
<evidence type="ECO:0000256" key="1">
    <source>
        <dbReference type="SAM" id="MobiDB-lite"/>
    </source>
</evidence>
<feature type="signal peptide" evidence="2">
    <location>
        <begin position="1"/>
        <end position="32"/>
    </location>
</feature>
<reference evidence="4" key="2">
    <citation type="submission" date="2024-05" db="EMBL/GenBank/DDBJ databases">
        <authorList>
            <person name="Wolfe A."/>
        </authorList>
    </citation>
    <scope>NUCLEOTIDE SEQUENCE</scope>
    <source>
        <strain evidence="4">UMB1064</strain>
    </source>
</reference>
<dbReference type="PANTHER" id="PTHR30290">
    <property type="entry name" value="PERIPLASMIC BINDING COMPONENT OF ABC TRANSPORTER"/>
    <property type="match status" value="1"/>
</dbReference>
<dbReference type="AlphaFoldDB" id="A0AAW9ST55"/>
<evidence type="ECO:0000313" key="5">
    <source>
        <dbReference type="Proteomes" id="UP001223646"/>
    </source>
</evidence>
<dbReference type="CDD" id="cd08501">
    <property type="entry name" value="PBP2_Lpqw"/>
    <property type="match status" value="1"/>
</dbReference>
<feature type="region of interest" description="Disordered" evidence="1">
    <location>
        <begin position="32"/>
        <end position="55"/>
    </location>
</feature>
<dbReference type="InterPro" id="IPR000914">
    <property type="entry name" value="SBP_5_dom"/>
</dbReference>
<feature type="compositionally biased region" description="Polar residues" evidence="1">
    <location>
        <begin position="555"/>
        <end position="570"/>
    </location>
</feature>
<feature type="chain" id="PRO_5043891953" evidence="2">
    <location>
        <begin position="33"/>
        <end position="714"/>
    </location>
</feature>
<dbReference type="Gene3D" id="3.10.105.10">
    <property type="entry name" value="Dipeptide-binding Protein, Domain 3"/>
    <property type="match status" value="1"/>
</dbReference>
<dbReference type="GO" id="GO:1904680">
    <property type="term" value="F:peptide transmembrane transporter activity"/>
    <property type="evidence" value="ECO:0007669"/>
    <property type="project" value="TreeGrafter"/>
</dbReference>
<dbReference type="EMBL" id="JASOOY020000014">
    <property type="protein sequence ID" value="MEO3716892.1"/>
    <property type="molecule type" value="Genomic_DNA"/>
</dbReference>
<comment type="caution">
    <text evidence="4">The sequence shown here is derived from an EMBL/GenBank/DDBJ whole genome shotgun (WGS) entry which is preliminary data.</text>
</comment>
<dbReference type="Gene3D" id="3.90.76.10">
    <property type="entry name" value="Dipeptide-binding Protein, Domain 1"/>
    <property type="match status" value="1"/>
</dbReference>
<feature type="region of interest" description="Disordered" evidence="1">
    <location>
        <begin position="663"/>
        <end position="714"/>
    </location>
</feature>
<feature type="domain" description="Solute-binding protein family 5" evidence="3">
    <location>
        <begin position="181"/>
        <end position="400"/>
    </location>
</feature>
<feature type="compositionally biased region" description="Basic and acidic residues" evidence="1">
    <location>
        <begin position="702"/>
        <end position="714"/>
    </location>
</feature>
<keyword evidence="2" id="KW-0732">Signal</keyword>